<comment type="caution">
    <text evidence="2">The sequence shown here is derived from an EMBL/GenBank/DDBJ whole genome shotgun (WGS) entry which is preliminary data.</text>
</comment>
<keyword evidence="1" id="KW-0812">Transmembrane</keyword>
<dbReference type="Proteomes" id="UP001054252">
    <property type="component" value="Unassembled WGS sequence"/>
</dbReference>
<organism evidence="2 3">
    <name type="scientific">Rubroshorea leprosula</name>
    <dbReference type="NCBI Taxonomy" id="152421"/>
    <lineage>
        <taxon>Eukaryota</taxon>
        <taxon>Viridiplantae</taxon>
        <taxon>Streptophyta</taxon>
        <taxon>Embryophyta</taxon>
        <taxon>Tracheophyta</taxon>
        <taxon>Spermatophyta</taxon>
        <taxon>Magnoliopsida</taxon>
        <taxon>eudicotyledons</taxon>
        <taxon>Gunneridae</taxon>
        <taxon>Pentapetalae</taxon>
        <taxon>rosids</taxon>
        <taxon>malvids</taxon>
        <taxon>Malvales</taxon>
        <taxon>Dipterocarpaceae</taxon>
        <taxon>Rubroshorea</taxon>
    </lineage>
</organism>
<keyword evidence="1" id="KW-1133">Transmembrane helix</keyword>
<keyword evidence="3" id="KW-1185">Reference proteome</keyword>
<keyword evidence="1" id="KW-0472">Membrane</keyword>
<evidence type="ECO:0000313" key="2">
    <source>
        <dbReference type="EMBL" id="GKV49259.1"/>
    </source>
</evidence>
<name>A0AAV5MJF6_9ROSI</name>
<evidence type="ECO:0000313" key="3">
    <source>
        <dbReference type="Proteomes" id="UP001054252"/>
    </source>
</evidence>
<accession>A0AAV5MJF6</accession>
<sequence length="105" mass="11884">MALQVTSLPDEIAFTQFGSSFLALDIQFRVQSCEILIVGLKIQSVFFWSYLVDFRLAILLYICAPMCWGIESVCVLLCCVVVLIGRLDLCYIFPKFGIIRICFGD</sequence>
<gene>
    <name evidence="2" type="ORF">SLEP1_g56022</name>
</gene>
<feature type="transmembrane region" description="Helical" evidence="1">
    <location>
        <begin position="58"/>
        <end position="85"/>
    </location>
</feature>
<proteinExistence type="predicted"/>
<dbReference type="AlphaFoldDB" id="A0AAV5MJF6"/>
<reference evidence="2 3" key="1">
    <citation type="journal article" date="2021" name="Commun. Biol.">
        <title>The genome of Shorea leprosula (Dipterocarpaceae) highlights the ecological relevance of drought in aseasonal tropical rainforests.</title>
        <authorList>
            <person name="Ng K.K.S."/>
            <person name="Kobayashi M.J."/>
            <person name="Fawcett J.A."/>
            <person name="Hatakeyama M."/>
            <person name="Paape T."/>
            <person name="Ng C.H."/>
            <person name="Ang C.C."/>
            <person name="Tnah L.H."/>
            <person name="Lee C.T."/>
            <person name="Nishiyama T."/>
            <person name="Sese J."/>
            <person name="O'Brien M.J."/>
            <person name="Copetti D."/>
            <person name="Mohd Noor M.I."/>
            <person name="Ong R.C."/>
            <person name="Putra M."/>
            <person name="Sireger I.Z."/>
            <person name="Indrioko S."/>
            <person name="Kosugi Y."/>
            <person name="Izuno A."/>
            <person name="Isagi Y."/>
            <person name="Lee S.L."/>
            <person name="Shimizu K.K."/>
        </authorList>
    </citation>
    <scope>NUCLEOTIDE SEQUENCE [LARGE SCALE GENOMIC DNA]</scope>
    <source>
        <strain evidence="2">214</strain>
    </source>
</reference>
<evidence type="ECO:0000256" key="1">
    <source>
        <dbReference type="SAM" id="Phobius"/>
    </source>
</evidence>
<protein>
    <submittedName>
        <fullName evidence="2">Uncharacterized protein</fullName>
    </submittedName>
</protein>
<dbReference type="EMBL" id="BPVZ01000292">
    <property type="protein sequence ID" value="GKV49259.1"/>
    <property type="molecule type" value="Genomic_DNA"/>
</dbReference>